<dbReference type="RefSeq" id="WP_206756081.1">
    <property type="nucleotide sequence ID" value="NZ_JAMPLM010000043.1"/>
</dbReference>
<comment type="caution">
    <text evidence="1">The sequence shown here is derived from an EMBL/GenBank/DDBJ whole genome shotgun (WGS) entry which is preliminary data.</text>
</comment>
<proteinExistence type="predicted"/>
<dbReference type="InterPro" id="IPR016919">
    <property type="entry name" value="UCP029416_PTP"/>
</dbReference>
<accession>A0ABV0KR83</accession>
<dbReference type="PIRSF" id="PIRSF029416">
    <property type="entry name" value="UCP029416_PTP"/>
    <property type="match status" value="1"/>
</dbReference>
<keyword evidence="2" id="KW-1185">Reference proteome</keyword>
<dbReference type="Gene3D" id="3.40.50.2300">
    <property type="match status" value="1"/>
</dbReference>
<organism evidence="1 2">
    <name type="scientific">Stenomitos frigidus AS-A4</name>
    <dbReference type="NCBI Taxonomy" id="2933935"/>
    <lineage>
        <taxon>Bacteria</taxon>
        <taxon>Bacillati</taxon>
        <taxon>Cyanobacteriota</taxon>
        <taxon>Cyanophyceae</taxon>
        <taxon>Leptolyngbyales</taxon>
        <taxon>Leptolyngbyaceae</taxon>
        <taxon>Stenomitos</taxon>
    </lineage>
</organism>
<name>A0ABV0KR83_9CYAN</name>
<evidence type="ECO:0000313" key="1">
    <source>
        <dbReference type="EMBL" id="MEP1061748.1"/>
    </source>
</evidence>
<dbReference type="Proteomes" id="UP001476950">
    <property type="component" value="Unassembled WGS sequence"/>
</dbReference>
<protein>
    <submittedName>
        <fullName evidence="1">Low molecular weight protein tyrosine phosphatase family protein</fullName>
    </submittedName>
</protein>
<dbReference type="InterPro" id="IPR036196">
    <property type="entry name" value="Ptyr_pPase_sf"/>
</dbReference>
<sequence length="114" mass="13152">MLMELMKKLLFVCGKNRLRSPTAEEIFSRYEGLEVASAGIDRDADTPLLNEAIQWADIIFVMENGHRSKLSKKFQPYLNGKRIVCLDIRDEYEYMEPALVDLLEKKVLPLLGTF</sequence>
<evidence type="ECO:0000313" key="2">
    <source>
        <dbReference type="Proteomes" id="UP001476950"/>
    </source>
</evidence>
<gene>
    <name evidence="1" type="ORF">NDI38_25580</name>
</gene>
<dbReference type="SUPFAM" id="SSF52788">
    <property type="entry name" value="Phosphotyrosine protein phosphatases I"/>
    <property type="match status" value="1"/>
</dbReference>
<reference evidence="1 2" key="1">
    <citation type="submission" date="2022-04" db="EMBL/GenBank/DDBJ databases">
        <title>Positive selection, recombination, and allopatry shape intraspecific diversity of widespread and dominant cyanobacteria.</title>
        <authorList>
            <person name="Wei J."/>
            <person name="Shu W."/>
            <person name="Hu C."/>
        </authorList>
    </citation>
    <scope>NUCLEOTIDE SEQUENCE [LARGE SCALE GENOMIC DNA]</scope>
    <source>
        <strain evidence="1 2">AS-A4</strain>
    </source>
</reference>
<dbReference type="EMBL" id="JAMPLM010000043">
    <property type="protein sequence ID" value="MEP1061748.1"/>
    <property type="molecule type" value="Genomic_DNA"/>
</dbReference>